<dbReference type="SUPFAM" id="SSF47769">
    <property type="entry name" value="SAM/Pointed domain"/>
    <property type="match status" value="2"/>
</dbReference>
<dbReference type="GO" id="GO:0030036">
    <property type="term" value="P:actin cytoskeleton organization"/>
    <property type="evidence" value="ECO:0007669"/>
    <property type="project" value="TreeGrafter"/>
</dbReference>
<evidence type="ECO:0000313" key="1">
    <source>
        <dbReference type="EMBL" id="SOQ49576.1"/>
    </source>
</evidence>
<proteinExistence type="predicted"/>
<gene>
    <name evidence="1" type="ORF">SFRICE_008271</name>
</gene>
<dbReference type="Gene3D" id="1.10.287.2070">
    <property type="match status" value="2"/>
</dbReference>
<organism evidence="1">
    <name type="scientific">Spodoptera frugiperda</name>
    <name type="common">Fall armyworm</name>
    <dbReference type="NCBI Taxonomy" id="7108"/>
    <lineage>
        <taxon>Eukaryota</taxon>
        <taxon>Metazoa</taxon>
        <taxon>Ecdysozoa</taxon>
        <taxon>Arthropoda</taxon>
        <taxon>Hexapoda</taxon>
        <taxon>Insecta</taxon>
        <taxon>Pterygota</taxon>
        <taxon>Neoptera</taxon>
        <taxon>Endopterygota</taxon>
        <taxon>Lepidoptera</taxon>
        <taxon>Glossata</taxon>
        <taxon>Ditrysia</taxon>
        <taxon>Noctuoidea</taxon>
        <taxon>Noctuidae</taxon>
        <taxon>Amphipyrinae</taxon>
        <taxon>Spodoptera</taxon>
    </lineage>
</organism>
<name>A0A2H1W9F3_SPOFR</name>
<dbReference type="PANTHER" id="PTHR12659">
    <property type="entry name" value="RHO-TYPE GTPASE ACTIVATING PROTEIN"/>
    <property type="match status" value="1"/>
</dbReference>
<reference evidence="1" key="1">
    <citation type="submission" date="2016-07" db="EMBL/GenBank/DDBJ databases">
        <authorList>
            <person name="Bretaudeau A."/>
        </authorList>
    </citation>
    <scope>NUCLEOTIDE SEQUENCE</scope>
    <source>
        <strain evidence="1">Rice</strain>
        <tissue evidence="1">Whole body</tissue>
    </source>
</reference>
<dbReference type="EMBL" id="ODYU01007102">
    <property type="protein sequence ID" value="SOQ49576.1"/>
    <property type="molecule type" value="Genomic_DNA"/>
</dbReference>
<dbReference type="GO" id="GO:0035023">
    <property type="term" value="P:regulation of Rho protein signal transduction"/>
    <property type="evidence" value="ECO:0007669"/>
    <property type="project" value="TreeGrafter"/>
</dbReference>
<dbReference type="GO" id="GO:0005096">
    <property type="term" value="F:GTPase activator activity"/>
    <property type="evidence" value="ECO:0007669"/>
    <property type="project" value="TreeGrafter"/>
</dbReference>
<dbReference type="PANTHER" id="PTHR12659:SF7">
    <property type="entry name" value="CROSSVEINLESS C, ISOFORM C"/>
    <property type="match status" value="1"/>
</dbReference>
<dbReference type="OrthoDB" id="10003330at2759"/>
<dbReference type="InterPro" id="IPR013761">
    <property type="entry name" value="SAM/pointed_sf"/>
</dbReference>
<dbReference type="AlphaFoldDB" id="A0A2H1W9F3"/>
<sequence>MSVPNLSVDQITEIEAAEACKWLRAAGFPQYAQMYEVSNTYQNGTPNYVKSPMEIDGGPVVGVKSSDGLSCLGHAEAPVTSQIVSSSVSDIILSRPYLWWSDDSLWRDQSIKSLTANTKLLKANPPLTSMPDLQFPIDVSGVQNDHPFLDADSLQSLFRRLTALNRCANMKLEHHHHQKRSVIWFGAEKVFKWYFQTDTTFKTSRKELTPFEKAGNAPVTPLVLRASMGGADCLPSGDPSARLRSVLFLYGIAPPDELVLQSPDGKQLTPLMDIRNTRRMKNYTRRRNGILVFMVVSTVDPELKEL</sequence>
<protein>
    <submittedName>
        <fullName evidence="1">SFRICE_008271</fullName>
    </submittedName>
</protein>
<accession>A0A2H1W9F3</accession>